<dbReference type="EMBL" id="JNVN01000255">
    <property type="protein sequence ID" value="KHJ35787.1"/>
    <property type="molecule type" value="Genomic_DNA"/>
</dbReference>
<evidence type="ECO:0000256" key="1">
    <source>
        <dbReference type="ARBA" id="ARBA00006192"/>
    </source>
</evidence>
<feature type="region of interest" description="Disordered" evidence="5">
    <location>
        <begin position="622"/>
        <end position="644"/>
    </location>
</feature>
<reference evidence="6 7" key="1">
    <citation type="journal article" date="2014" name="BMC Genomics">
        <title>Adaptive genomic structural variation in the grape powdery mildew pathogen, Erysiphe necator.</title>
        <authorList>
            <person name="Jones L."/>
            <person name="Riaz S."/>
            <person name="Morales-Cruz A."/>
            <person name="Amrine K.C."/>
            <person name="McGuire B."/>
            <person name="Gubler W.D."/>
            <person name="Walker M.A."/>
            <person name="Cantu D."/>
        </authorList>
    </citation>
    <scope>NUCLEOTIDE SEQUENCE [LARGE SCALE GENOMIC DNA]</scope>
    <source>
        <strain evidence="7">c</strain>
    </source>
</reference>
<dbReference type="OMA" id="FHRAMNY"/>
<keyword evidence="7" id="KW-1185">Reference proteome</keyword>
<evidence type="ECO:0000313" key="7">
    <source>
        <dbReference type="Proteomes" id="UP000030854"/>
    </source>
</evidence>
<sequence>MFRSRGYILCSKNFLTCSSIYATNSQSIVLDFQQFRNNTTLPAVTEKDYLGANKLTPPDDIDDSIPIKKYYTHERTKPLRLLEPANLQNDTVLQKDIIFRKVLSNVRSIEEHNNVCIKARKLYYDNRRQEGRWIPSLHDIEDILLKQTLTLGPTLDGVIQIKIPPAWSKNYLCSVDEFLIEIAKIYDCTAELACPDEFHAYTNFNISGPEICVRKFLAFLIQTTPHLKITRQLVTQTLVRYVSSERRRRRLPAHMISQPDQWTATSLLEYVEDLTAFDPSPDFLRFVHSPLSSDKTNYCVFIMNVIRRLIDLPITRTFFSRLAFHRAMNYFLRKNRIEFIRELYLKMDFIGIKCTTETYNIMLRASALKEDYHNFHFILKMMIRDGLRPDGRTWIAFIMAVPDREVKYRLLKRMKEKNLLSKTKTLQDVVEQLVKYDVIDSINKGQDHFTFLEEMNSKYGSKWLSVDVANRILTVLGRHLLNDRAINFLDYMEECSIYPDIWSVNIMLHSCSLSPNPLLALTDLLSHIKFRDLLEPNLETSRILFRLARITRSYNLAKVVWRYACLSATTTMRLRNQVARSLEKSLVSEKGYGNLVWERDIGPIIIGPRKQQHPFLLISKTSSDADEDQNSIWSDSEPKGPPNDNCNKRLINWDLQIFKYWRPSKPFGATIWLALQVDLEWRKQEVFKQKDLKWIINNSFYVQISEKYGEFKRIDWY</sequence>
<dbReference type="HOGENOM" id="CLU_014728_0_0_1"/>
<name>A0A0B1PAV5_UNCNE</name>
<dbReference type="PANTHER" id="PTHR47936:SF1">
    <property type="entry name" value="PENTATRICOPEPTIDE REPEAT-CONTAINING PROTEIN GUN1, CHLOROPLASTIC"/>
    <property type="match status" value="1"/>
</dbReference>
<evidence type="ECO:0000256" key="4">
    <source>
        <dbReference type="ARBA" id="ARBA00044511"/>
    </source>
</evidence>
<protein>
    <submittedName>
        <fullName evidence="6">Putative pentatricopeptide repeat domain-containing protein</fullName>
    </submittedName>
</protein>
<accession>A0A0B1PAV5</accession>
<comment type="caution">
    <text evidence="6">The sequence shown here is derived from an EMBL/GenBank/DDBJ whole genome shotgun (WGS) entry which is preliminary data.</text>
</comment>
<keyword evidence="2" id="KW-0677">Repeat</keyword>
<organism evidence="6 7">
    <name type="scientific">Uncinula necator</name>
    <name type="common">Grape powdery mildew</name>
    <dbReference type="NCBI Taxonomy" id="52586"/>
    <lineage>
        <taxon>Eukaryota</taxon>
        <taxon>Fungi</taxon>
        <taxon>Dikarya</taxon>
        <taxon>Ascomycota</taxon>
        <taxon>Pezizomycotina</taxon>
        <taxon>Leotiomycetes</taxon>
        <taxon>Erysiphales</taxon>
        <taxon>Erysiphaceae</taxon>
        <taxon>Erysiphe</taxon>
    </lineage>
</organism>
<gene>
    <name evidence="6" type="ORF">EV44_g5423</name>
</gene>
<comment type="function">
    <text evidence="3">Regulates mitochondrial small subunit maturation by controlling 15S rRNA 5'-end processing. Localizes to the 5' precursor of the 15S rRNA in a position that is subsequently occupied by mS47 in the mature yeast mtSSU. Uses structure and sequence-specific RNA recognition, binding to a single-stranded region of the precursor and specifically recognizing bases -6 to -1. The exchange of Ccm1 for mS47 is coupled to the irreversible removal of precursor rRNA that is accompanied by conformational changes of the mitoribosomal proteins uS5m and mS26. These conformational changes signal completion of 5'-end rRNA processing through protection of the mature 5'-end of the 15S rRNA and stabilization of mS47. The removal of the 5' precursor together with the dissociation of Ccm1 may be catalyzed by the 5'-3' exoribonuclease Pet127. Involved in the specific removal of group I introns in mitochondrial encoded transcripts.</text>
</comment>
<evidence type="ECO:0000256" key="2">
    <source>
        <dbReference type="ARBA" id="ARBA00022737"/>
    </source>
</evidence>
<dbReference type="STRING" id="52586.A0A0B1PAV5"/>
<evidence type="ECO:0000313" key="6">
    <source>
        <dbReference type="EMBL" id="KHJ35787.1"/>
    </source>
</evidence>
<comment type="similarity">
    <text evidence="1">Belongs to the CCM1 family.</text>
</comment>
<dbReference type="Proteomes" id="UP000030854">
    <property type="component" value="Unassembled WGS sequence"/>
</dbReference>
<dbReference type="Gene3D" id="1.25.40.10">
    <property type="entry name" value="Tetratricopeptide repeat domain"/>
    <property type="match status" value="1"/>
</dbReference>
<evidence type="ECO:0000256" key="5">
    <source>
        <dbReference type="SAM" id="MobiDB-lite"/>
    </source>
</evidence>
<dbReference type="PANTHER" id="PTHR47936">
    <property type="entry name" value="PPR_LONG DOMAIN-CONTAINING PROTEIN"/>
    <property type="match status" value="1"/>
</dbReference>
<dbReference type="InterPro" id="IPR011990">
    <property type="entry name" value="TPR-like_helical_dom_sf"/>
</dbReference>
<comment type="subunit">
    <text evidence="4">Binds to mitochondrial small subunit 15S rRNA.</text>
</comment>
<evidence type="ECO:0000256" key="3">
    <source>
        <dbReference type="ARBA" id="ARBA00044493"/>
    </source>
</evidence>
<dbReference type="AlphaFoldDB" id="A0A0B1PAV5"/>
<proteinExistence type="inferred from homology"/>